<evidence type="ECO:0000313" key="4">
    <source>
        <dbReference type="Proteomes" id="UP001374893"/>
    </source>
</evidence>
<evidence type="ECO:0000313" key="3">
    <source>
        <dbReference type="EMBL" id="BCX48344.1"/>
    </source>
</evidence>
<dbReference type="SUPFAM" id="SSF81324">
    <property type="entry name" value="Voltage-gated potassium channels"/>
    <property type="match status" value="1"/>
</dbReference>
<keyword evidence="1" id="KW-0472">Membrane</keyword>
<keyword evidence="4" id="KW-1185">Reference proteome</keyword>
<keyword evidence="1" id="KW-1133">Transmembrane helix</keyword>
<evidence type="ECO:0000259" key="2">
    <source>
        <dbReference type="Pfam" id="PF07885"/>
    </source>
</evidence>
<protein>
    <submittedName>
        <fullName evidence="3">Ion transport 2 domain-containing protein</fullName>
    </submittedName>
</protein>
<dbReference type="Pfam" id="PF07885">
    <property type="entry name" value="Ion_trans_2"/>
    <property type="match status" value="1"/>
</dbReference>
<feature type="domain" description="Potassium channel" evidence="2">
    <location>
        <begin position="51"/>
        <end position="130"/>
    </location>
</feature>
<keyword evidence="1" id="KW-0812">Transmembrane</keyword>
<dbReference type="Gene3D" id="1.10.287.70">
    <property type="match status" value="1"/>
</dbReference>
<evidence type="ECO:0000256" key="1">
    <source>
        <dbReference type="SAM" id="Phobius"/>
    </source>
</evidence>
<gene>
    <name evidence="3" type="ORF">HAHE_22520</name>
</gene>
<organism evidence="3 4">
    <name type="scientific">Haloferula helveola</name>
    <dbReference type="NCBI Taxonomy" id="490095"/>
    <lineage>
        <taxon>Bacteria</taxon>
        <taxon>Pseudomonadati</taxon>
        <taxon>Verrucomicrobiota</taxon>
        <taxon>Verrucomicrobiia</taxon>
        <taxon>Verrucomicrobiales</taxon>
        <taxon>Verrucomicrobiaceae</taxon>
        <taxon>Haloferula</taxon>
    </lineage>
</organism>
<dbReference type="RefSeq" id="WP_338684494.1">
    <property type="nucleotide sequence ID" value="NZ_AP024702.1"/>
</dbReference>
<dbReference type="EMBL" id="AP024702">
    <property type="protein sequence ID" value="BCX48344.1"/>
    <property type="molecule type" value="Genomic_DNA"/>
</dbReference>
<reference evidence="3 4" key="1">
    <citation type="submission" date="2021-06" db="EMBL/GenBank/DDBJ databases">
        <title>Complete genome of Haloferula helveola possessing various polysaccharide degrading enzymes.</title>
        <authorList>
            <person name="Takami H."/>
            <person name="Huang C."/>
            <person name="Hamasaki K."/>
        </authorList>
    </citation>
    <scope>NUCLEOTIDE SEQUENCE [LARGE SCALE GENOMIC DNA]</scope>
    <source>
        <strain evidence="3 4">CN-1</strain>
    </source>
</reference>
<sequence length="146" mass="15719">MLVLILICLVALLLNLVLQLGAIALGIRISMPLKHADSPTLLEGIRILGVLVTVLFFGHLFQIAVWATLFLGVGAIDDFATAFYHSTVNYSSLGYGDVVMEHPWRLAGALEACTGVMMFGVSTATLFAALSHLLRARHGITERGKV</sequence>
<name>A0ABM7RAE3_9BACT</name>
<dbReference type="Proteomes" id="UP001374893">
    <property type="component" value="Chromosome"/>
</dbReference>
<proteinExistence type="predicted"/>
<accession>A0ABM7RAE3</accession>
<dbReference type="InterPro" id="IPR013099">
    <property type="entry name" value="K_chnl_dom"/>
</dbReference>
<feature type="transmembrane region" description="Helical" evidence="1">
    <location>
        <begin position="104"/>
        <end position="130"/>
    </location>
</feature>